<evidence type="ECO:0000259" key="1">
    <source>
        <dbReference type="PROSITE" id="PS50104"/>
    </source>
</evidence>
<dbReference type="GO" id="GO:0007165">
    <property type="term" value="P:signal transduction"/>
    <property type="evidence" value="ECO:0007669"/>
    <property type="project" value="InterPro"/>
</dbReference>
<organism evidence="2">
    <name type="scientific">Callorhinchus milii</name>
    <name type="common">Ghost shark</name>
    <dbReference type="NCBI Taxonomy" id="7868"/>
    <lineage>
        <taxon>Eukaryota</taxon>
        <taxon>Metazoa</taxon>
        <taxon>Chordata</taxon>
        <taxon>Craniata</taxon>
        <taxon>Vertebrata</taxon>
        <taxon>Chondrichthyes</taxon>
        <taxon>Holocephali</taxon>
        <taxon>Chimaeriformes</taxon>
        <taxon>Callorhinchidae</taxon>
        <taxon>Callorhinchus</taxon>
    </lineage>
</organism>
<reference evidence="4" key="1">
    <citation type="journal article" date="2006" name="Science">
        <title>Ancient noncoding elements conserved in the human genome.</title>
        <authorList>
            <person name="Venkatesh B."/>
            <person name="Kirkness E.F."/>
            <person name="Loh Y.H."/>
            <person name="Halpern A.L."/>
            <person name="Lee A.P."/>
            <person name="Johnson J."/>
            <person name="Dandona N."/>
            <person name="Viswanathan L.D."/>
            <person name="Tay A."/>
            <person name="Venter J.C."/>
            <person name="Strausberg R.L."/>
            <person name="Brenner S."/>
        </authorList>
    </citation>
    <scope>NUCLEOTIDE SEQUENCE [LARGE SCALE GENOMIC DNA]</scope>
</reference>
<dbReference type="Gene3D" id="3.40.50.10140">
    <property type="entry name" value="Toll/interleukin-1 receptor homology (TIR) domain"/>
    <property type="match status" value="1"/>
</dbReference>
<dbReference type="EMBL" id="JW875264">
    <property type="protein sequence ID" value="AFP07781.1"/>
    <property type="molecule type" value="mRNA"/>
</dbReference>
<evidence type="ECO:0000313" key="2">
    <source>
        <dbReference type="EMBL" id="AFP07781.1"/>
    </source>
</evidence>
<dbReference type="SMART" id="SM00255">
    <property type="entry name" value="TIR"/>
    <property type="match status" value="1"/>
</dbReference>
<dbReference type="GeneTree" id="ENSGT00950000185298"/>
<keyword evidence="4" id="KW-1185">Reference proteome</keyword>
<dbReference type="SUPFAM" id="SSF52200">
    <property type="entry name" value="Toll/Interleukin receptor TIR domain"/>
    <property type="match status" value="1"/>
</dbReference>
<reference evidence="2 4" key="3">
    <citation type="journal article" date="2014" name="Nature">
        <title>Elephant shark genome provides unique insights into gnathostome evolution.</title>
        <authorList>
            <consortium name="International Elephant Shark Genome Sequencing Consortium"/>
            <person name="Venkatesh B."/>
            <person name="Lee A.P."/>
            <person name="Ravi V."/>
            <person name="Maurya A.K."/>
            <person name="Lian M.M."/>
            <person name="Swann J.B."/>
            <person name="Ohta Y."/>
            <person name="Flajnik M.F."/>
            <person name="Sutoh Y."/>
            <person name="Kasahara M."/>
            <person name="Hoon S."/>
            <person name="Gangu V."/>
            <person name="Roy S.W."/>
            <person name="Irimia M."/>
            <person name="Korzh V."/>
            <person name="Kondrychyn I."/>
            <person name="Lim Z.W."/>
            <person name="Tay B.H."/>
            <person name="Tohari S."/>
            <person name="Kong K.W."/>
            <person name="Ho S."/>
            <person name="Lorente-Galdos B."/>
            <person name="Quilez J."/>
            <person name="Marques-Bonet T."/>
            <person name="Raney B.J."/>
            <person name="Ingham P.W."/>
            <person name="Tay A."/>
            <person name="Hillier L.W."/>
            <person name="Minx P."/>
            <person name="Boehm T."/>
            <person name="Wilson R.K."/>
            <person name="Brenner S."/>
            <person name="Warren W.C."/>
        </authorList>
    </citation>
    <scope>NUCLEOTIDE SEQUENCE</scope>
    <source>
        <tissue evidence="2">Spleen</tissue>
    </source>
</reference>
<accession>V9L7M0</accession>
<dbReference type="STRING" id="7868.ENSCMIP00000006610"/>
<keyword evidence="2" id="KW-0675">Receptor</keyword>
<name>V9L7M0_CALMI</name>
<proteinExistence type="evidence at transcript level"/>
<evidence type="ECO:0000313" key="4">
    <source>
        <dbReference type="Proteomes" id="UP000314986"/>
    </source>
</evidence>
<reference evidence="4" key="2">
    <citation type="journal article" date="2007" name="PLoS Biol.">
        <title>Survey sequencing and comparative analysis of the elephant shark (Callorhinchus milii) genome.</title>
        <authorList>
            <person name="Venkatesh B."/>
            <person name="Kirkness E.F."/>
            <person name="Loh Y.H."/>
            <person name="Halpern A.L."/>
            <person name="Lee A.P."/>
            <person name="Johnson J."/>
            <person name="Dandona N."/>
            <person name="Viswanathan L.D."/>
            <person name="Tay A."/>
            <person name="Venter J.C."/>
            <person name="Strausberg R.L."/>
            <person name="Brenner S."/>
        </authorList>
    </citation>
    <scope>NUCLEOTIDE SEQUENCE [LARGE SCALE GENOMIC DNA]</scope>
</reference>
<dbReference type="AlphaFoldDB" id="V9L7M0"/>
<protein>
    <submittedName>
        <fullName evidence="2">Toll/interleukin-1 receptor domain-containing adapter protein</fullName>
    </submittedName>
</protein>
<sequence>MASNIDTVPTLEYDFSLWYCEMDEEVALTISRMLHQKGYKGFVERQDQVMGGLQITEVTDVIQQSKSTIVLLSKSSLDSNWCWSVSKWNFQHYIEQGRKVIPVYVDIQKEQSPCFLRHLTGLGYGTKFFRKRLLDSLETRKKTVKPR</sequence>
<dbReference type="PROSITE" id="PS50104">
    <property type="entry name" value="TIR"/>
    <property type="match status" value="1"/>
</dbReference>
<dbReference type="Ensembl" id="ENSCMIT00000006822.1">
    <property type="protein sequence ID" value="ENSCMIP00000006610.1"/>
    <property type="gene ID" value="ENSCMIG00000003730.1"/>
</dbReference>
<reference evidence="3" key="4">
    <citation type="submission" date="2025-05" db="UniProtKB">
        <authorList>
            <consortium name="Ensembl"/>
        </authorList>
    </citation>
    <scope>IDENTIFICATION</scope>
</reference>
<feature type="domain" description="TIR" evidence="1">
    <location>
        <begin position="11"/>
        <end position="133"/>
    </location>
</feature>
<dbReference type="Proteomes" id="UP000314986">
    <property type="component" value="Unassembled WGS sequence"/>
</dbReference>
<dbReference type="OMA" id="CATRYLY"/>
<evidence type="ECO:0000313" key="3">
    <source>
        <dbReference type="Ensembl" id="ENSCMIP00000006610.1"/>
    </source>
</evidence>
<dbReference type="Pfam" id="PF13676">
    <property type="entry name" value="TIR_2"/>
    <property type="match status" value="1"/>
</dbReference>
<dbReference type="InterPro" id="IPR035897">
    <property type="entry name" value="Toll_tir_struct_dom_sf"/>
</dbReference>
<dbReference type="InterPro" id="IPR000157">
    <property type="entry name" value="TIR_dom"/>
</dbReference>